<dbReference type="EC" id="3.2.1.39" evidence="3"/>
<dbReference type="Pfam" id="PF10290">
    <property type="entry name" value="YJL171C_Tos1_N"/>
    <property type="match status" value="1"/>
</dbReference>
<dbReference type="GO" id="GO:0071555">
    <property type="term" value="P:cell wall organization"/>
    <property type="evidence" value="ECO:0007669"/>
    <property type="project" value="UniProtKB-KW"/>
</dbReference>
<dbReference type="InterPro" id="IPR018805">
    <property type="entry name" value="YJL171C/Tos1_C"/>
</dbReference>
<dbReference type="OrthoDB" id="118256at2759"/>
<sequence length="459" mass="48170">MRFSASVLLATVSAMVSSVSASSCSYVDGNYYCDSVSAVVYSGIGYSGSYSDVTDMDEDSCSCSQETVKFSGTMSPLDEELSVHFRGPLQLLQFGVYYPSGSSAKKLAKREEECTTTAHVHHKHKRAYEYVEVTATVFVDQHGNTITKSESSTLTSSSSSSAETSSTEASSTESSTESSSEASSTQASSTESSESSASASSTESSATSSSTYSAGSWERVSYFEPGSTDNVTFLNTLGGTTSSGTWSSCFGNSLSYCASNGEDASSSAEALNKVTIPSDTEYMIFSGSDCSDSSVGDCGYYRSGIPAYHGFGGASKIFVFEFEMPTASSSESDSSNYDMPAIWLLNAKIPRTLQYGDSSCSCWSTGCGELDLFEILSSGSDKLISHIHDGQGDNGSKSGGAGSQDYFDRPTSSSLKAAAIFENGEVHIVVLDDDTDFGSSLDSDTVSTWLDVTGGSASL</sequence>
<evidence type="ECO:0000256" key="1">
    <source>
        <dbReference type="ARBA" id="ARBA00000382"/>
    </source>
</evidence>
<dbReference type="STRING" id="1382522.W6MV56"/>
<evidence type="ECO:0000256" key="7">
    <source>
        <dbReference type="ARBA" id="ARBA00023316"/>
    </source>
</evidence>
<dbReference type="InterPro" id="IPR018807">
    <property type="entry name" value="YJL171C/Tos1_N"/>
</dbReference>
<dbReference type="GO" id="GO:0042973">
    <property type="term" value="F:glucan endo-1,3-beta-D-glucosidase activity"/>
    <property type="evidence" value="ECO:0007669"/>
    <property type="project" value="UniProtKB-EC"/>
</dbReference>
<evidence type="ECO:0000313" key="13">
    <source>
        <dbReference type="Proteomes" id="UP000019384"/>
    </source>
</evidence>
<feature type="compositionally biased region" description="Low complexity" evidence="8">
    <location>
        <begin position="149"/>
        <end position="211"/>
    </location>
</feature>
<feature type="chain" id="PRO_5004880519" description="glucan endo-1,3-beta-D-glucosidase" evidence="9">
    <location>
        <begin position="22"/>
        <end position="459"/>
    </location>
</feature>
<dbReference type="Pfam" id="PF10287">
    <property type="entry name" value="YJL171C_Tos1_C"/>
    <property type="match status" value="1"/>
</dbReference>
<evidence type="ECO:0000313" key="12">
    <source>
        <dbReference type="EMBL" id="CDK29777.1"/>
    </source>
</evidence>
<keyword evidence="13" id="KW-1185">Reference proteome</keyword>
<reference evidence="12" key="1">
    <citation type="submission" date="2013-12" db="EMBL/GenBank/DDBJ databases">
        <authorList>
            <person name="Genoscope - CEA"/>
        </authorList>
    </citation>
    <scope>NUCLEOTIDE SEQUENCE</scope>
    <source>
        <strain evidence="12">CBS 1993</strain>
    </source>
</reference>
<name>W6MV56_9ASCO</name>
<dbReference type="GO" id="GO:0009277">
    <property type="term" value="C:fungal-type cell wall"/>
    <property type="evidence" value="ECO:0007669"/>
    <property type="project" value="EnsemblFungi"/>
</dbReference>
<feature type="region of interest" description="Disordered" evidence="8">
    <location>
        <begin position="387"/>
        <end position="408"/>
    </location>
</feature>
<protein>
    <recommendedName>
        <fullName evidence="3">glucan endo-1,3-beta-D-glucosidase</fullName>
        <ecNumber evidence="3">3.2.1.39</ecNumber>
    </recommendedName>
</protein>
<dbReference type="RefSeq" id="XP_022461760.1">
    <property type="nucleotide sequence ID" value="XM_022602296.1"/>
</dbReference>
<accession>W6MV56</accession>
<evidence type="ECO:0000256" key="9">
    <source>
        <dbReference type="SAM" id="SignalP"/>
    </source>
</evidence>
<feature type="signal peptide" evidence="9">
    <location>
        <begin position="1"/>
        <end position="21"/>
    </location>
</feature>
<reference evidence="12" key="2">
    <citation type="submission" date="2014-02" db="EMBL/GenBank/DDBJ databases">
        <title>Complete DNA sequence of /Kuraishia capsulata/ illustrates novel genomic features among budding yeasts (/Saccharomycotina/).</title>
        <authorList>
            <person name="Morales L."/>
            <person name="Noel B."/>
            <person name="Porcel B."/>
            <person name="Marcet-Houben M."/>
            <person name="Hullo M-F."/>
            <person name="Sacerdot C."/>
            <person name="Tekaia F."/>
            <person name="Leh-Louis V."/>
            <person name="Despons L."/>
            <person name="Khanna V."/>
            <person name="Aury J-M."/>
            <person name="Barbe V."/>
            <person name="Couloux A."/>
            <person name="Labadie K."/>
            <person name="Pelletier E."/>
            <person name="Souciet J-L."/>
            <person name="Boekhout T."/>
            <person name="Gabaldon T."/>
            <person name="Wincker P."/>
            <person name="Dujon B."/>
        </authorList>
    </citation>
    <scope>NUCLEOTIDE SEQUENCE</scope>
    <source>
        <strain evidence="12">CBS 1993</strain>
    </source>
</reference>
<evidence type="ECO:0000256" key="5">
    <source>
        <dbReference type="ARBA" id="ARBA00022801"/>
    </source>
</evidence>
<dbReference type="EMBL" id="HG793131">
    <property type="protein sequence ID" value="CDK29777.1"/>
    <property type="molecule type" value="Genomic_DNA"/>
</dbReference>
<dbReference type="HOGENOM" id="CLU_030276_0_0_1"/>
<gene>
    <name evidence="12" type="ORF">KUCA_T00005770001</name>
</gene>
<evidence type="ECO:0000256" key="4">
    <source>
        <dbReference type="ARBA" id="ARBA00022729"/>
    </source>
</evidence>
<feature type="region of interest" description="Disordered" evidence="8">
    <location>
        <begin position="148"/>
        <end position="211"/>
    </location>
</feature>
<comment type="catalytic activity">
    <reaction evidence="1">
        <text>Hydrolysis of (1-&gt;3)-beta-D-glucosidic linkages in (1-&gt;3)-beta-D-glucans.</text>
        <dbReference type="EC" id="3.2.1.39"/>
    </reaction>
</comment>
<evidence type="ECO:0000256" key="8">
    <source>
        <dbReference type="SAM" id="MobiDB-lite"/>
    </source>
</evidence>
<dbReference type="PANTHER" id="PTHR31737:SF2">
    <property type="entry name" value="PROTEIN TOS1"/>
    <property type="match status" value="1"/>
</dbReference>
<keyword evidence="4 9" id="KW-0732">Signal</keyword>
<dbReference type="AlphaFoldDB" id="W6MV56"/>
<comment type="similarity">
    <text evidence="2">Belongs to the PGA52 family.</text>
</comment>
<evidence type="ECO:0000256" key="6">
    <source>
        <dbReference type="ARBA" id="ARBA00023295"/>
    </source>
</evidence>
<dbReference type="GeneID" id="34523148"/>
<keyword evidence="6" id="KW-0326">Glycosidase</keyword>
<keyword evidence="5" id="KW-0378">Hydrolase</keyword>
<keyword evidence="7" id="KW-0961">Cell wall biogenesis/degradation</keyword>
<evidence type="ECO:0000259" key="11">
    <source>
        <dbReference type="Pfam" id="PF10290"/>
    </source>
</evidence>
<feature type="domain" description="Cell wall protein YJL171C/Tos1 C-terminal" evidence="10">
    <location>
        <begin position="215"/>
        <end position="449"/>
    </location>
</feature>
<evidence type="ECO:0000256" key="3">
    <source>
        <dbReference type="ARBA" id="ARBA00012780"/>
    </source>
</evidence>
<dbReference type="PROSITE" id="PS51257">
    <property type="entry name" value="PROKAR_LIPOPROTEIN"/>
    <property type="match status" value="1"/>
</dbReference>
<evidence type="ECO:0000256" key="2">
    <source>
        <dbReference type="ARBA" id="ARBA00006055"/>
    </source>
</evidence>
<proteinExistence type="inferred from homology"/>
<dbReference type="Proteomes" id="UP000019384">
    <property type="component" value="Unassembled WGS sequence"/>
</dbReference>
<feature type="domain" description="Cell wall protein YJL171C/Tos1 N-terminal" evidence="11">
    <location>
        <begin position="38"/>
        <end position="99"/>
    </location>
</feature>
<organism evidence="12 13">
    <name type="scientific">Kuraishia capsulata CBS 1993</name>
    <dbReference type="NCBI Taxonomy" id="1382522"/>
    <lineage>
        <taxon>Eukaryota</taxon>
        <taxon>Fungi</taxon>
        <taxon>Dikarya</taxon>
        <taxon>Ascomycota</taxon>
        <taxon>Saccharomycotina</taxon>
        <taxon>Pichiomycetes</taxon>
        <taxon>Pichiales</taxon>
        <taxon>Pichiaceae</taxon>
        <taxon>Kuraishia</taxon>
    </lineage>
</organism>
<dbReference type="PANTHER" id="PTHR31737">
    <property type="entry name" value="PROTEIN TOS1"/>
    <property type="match status" value="1"/>
</dbReference>
<evidence type="ECO:0000259" key="10">
    <source>
        <dbReference type="Pfam" id="PF10287"/>
    </source>
</evidence>